<name>A0A1R3ITQ9_9ROSI</name>
<keyword evidence="2" id="KW-1185">Reference proteome</keyword>
<evidence type="ECO:0000313" key="1">
    <source>
        <dbReference type="EMBL" id="OMO85957.1"/>
    </source>
</evidence>
<gene>
    <name evidence="1" type="ORF">COLO4_21362</name>
</gene>
<accession>A0A1R3ITQ9</accession>
<proteinExistence type="predicted"/>
<reference evidence="2" key="1">
    <citation type="submission" date="2013-09" db="EMBL/GenBank/DDBJ databases">
        <title>Corchorus olitorius genome sequencing.</title>
        <authorList>
            <person name="Alam M."/>
            <person name="Haque M.S."/>
            <person name="Islam M.S."/>
            <person name="Emdad E.M."/>
            <person name="Islam M.M."/>
            <person name="Ahmed B."/>
            <person name="Halim A."/>
            <person name="Hossen Q.M.M."/>
            <person name="Hossain M.Z."/>
            <person name="Ahmed R."/>
            <person name="Khan M.M."/>
            <person name="Islam R."/>
            <person name="Rashid M.M."/>
            <person name="Khan S.A."/>
            <person name="Rahman M.S."/>
            <person name="Alam M."/>
            <person name="Yahiya A.S."/>
            <person name="Khan M.S."/>
            <person name="Azam M.S."/>
            <person name="Haque T."/>
            <person name="Lashkar M.Z.H."/>
            <person name="Akhand A.I."/>
            <person name="Morshed G."/>
            <person name="Roy S."/>
            <person name="Uddin K.S."/>
            <person name="Rabeya T."/>
            <person name="Hossain A.S."/>
            <person name="Chowdhury A."/>
            <person name="Snigdha A.R."/>
            <person name="Mortoza M.S."/>
            <person name="Matin S.A."/>
            <person name="Hoque S.M.E."/>
            <person name="Islam M.K."/>
            <person name="Roy D.K."/>
            <person name="Haider R."/>
            <person name="Moosa M.M."/>
            <person name="Elias S.M."/>
            <person name="Hasan A.M."/>
            <person name="Jahan S."/>
            <person name="Shafiuddin M."/>
            <person name="Mahmood N."/>
            <person name="Shommy N.S."/>
        </authorList>
    </citation>
    <scope>NUCLEOTIDE SEQUENCE [LARGE SCALE GENOMIC DNA]</scope>
    <source>
        <strain evidence="2">cv. O-4</strain>
    </source>
</reference>
<dbReference type="AlphaFoldDB" id="A0A1R3ITQ9"/>
<dbReference type="Proteomes" id="UP000187203">
    <property type="component" value="Unassembled WGS sequence"/>
</dbReference>
<sequence>MDVAVYLEAVAEDKNQGAELAWKLELCPIDVMIANANCGSPVMSLCAPNTC</sequence>
<protein>
    <submittedName>
        <fullName evidence="1">Uncharacterized protein</fullName>
    </submittedName>
</protein>
<organism evidence="1 2">
    <name type="scientific">Corchorus olitorius</name>
    <dbReference type="NCBI Taxonomy" id="93759"/>
    <lineage>
        <taxon>Eukaryota</taxon>
        <taxon>Viridiplantae</taxon>
        <taxon>Streptophyta</taxon>
        <taxon>Embryophyta</taxon>
        <taxon>Tracheophyta</taxon>
        <taxon>Spermatophyta</taxon>
        <taxon>Magnoliopsida</taxon>
        <taxon>eudicotyledons</taxon>
        <taxon>Gunneridae</taxon>
        <taxon>Pentapetalae</taxon>
        <taxon>rosids</taxon>
        <taxon>malvids</taxon>
        <taxon>Malvales</taxon>
        <taxon>Malvaceae</taxon>
        <taxon>Grewioideae</taxon>
        <taxon>Apeibeae</taxon>
        <taxon>Corchorus</taxon>
    </lineage>
</organism>
<dbReference type="EMBL" id="AWUE01017648">
    <property type="protein sequence ID" value="OMO85957.1"/>
    <property type="molecule type" value="Genomic_DNA"/>
</dbReference>
<evidence type="ECO:0000313" key="2">
    <source>
        <dbReference type="Proteomes" id="UP000187203"/>
    </source>
</evidence>
<comment type="caution">
    <text evidence="1">The sequence shown here is derived from an EMBL/GenBank/DDBJ whole genome shotgun (WGS) entry which is preliminary data.</text>
</comment>